<protein>
    <recommendedName>
        <fullName evidence="3">Polyketide cyclase</fullName>
    </recommendedName>
</protein>
<dbReference type="EMBL" id="CP028811">
    <property type="protein sequence ID" value="AWA30165.1"/>
    <property type="molecule type" value="Genomic_DNA"/>
</dbReference>
<dbReference type="AlphaFoldDB" id="A0A2S0REW5"/>
<dbReference type="CDD" id="cd07818">
    <property type="entry name" value="SRPBCC_1"/>
    <property type="match status" value="1"/>
</dbReference>
<dbReference type="InterPro" id="IPR023393">
    <property type="entry name" value="START-like_dom_sf"/>
</dbReference>
<evidence type="ECO:0000313" key="2">
    <source>
        <dbReference type="Proteomes" id="UP000244193"/>
    </source>
</evidence>
<dbReference type="Proteomes" id="UP000244193">
    <property type="component" value="Chromosome"/>
</dbReference>
<name>A0A2S0REW5_9FLAO</name>
<dbReference type="KEGG" id="fmg:HYN48_08760"/>
<reference evidence="1 2" key="1">
    <citation type="submission" date="2018-04" db="EMBL/GenBank/DDBJ databases">
        <title>Genome sequencing of Flavobacterium sp. HYN0048.</title>
        <authorList>
            <person name="Yi H."/>
            <person name="Baek C."/>
        </authorList>
    </citation>
    <scope>NUCLEOTIDE SEQUENCE [LARGE SCALE GENOMIC DNA]</scope>
    <source>
        <strain evidence="1 2">HYN0048</strain>
    </source>
</reference>
<dbReference type="RefSeq" id="WP_108370747.1">
    <property type="nucleotide sequence ID" value="NZ_CP028811.1"/>
</dbReference>
<keyword evidence="2" id="KW-1185">Reference proteome</keyword>
<gene>
    <name evidence="1" type="ORF">HYN48_08760</name>
</gene>
<dbReference type="OrthoDB" id="9807923at2"/>
<evidence type="ECO:0000313" key="1">
    <source>
        <dbReference type="EMBL" id="AWA30165.1"/>
    </source>
</evidence>
<dbReference type="Gene3D" id="3.30.530.20">
    <property type="match status" value="1"/>
</dbReference>
<dbReference type="SUPFAM" id="SSF55961">
    <property type="entry name" value="Bet v1-like"/>
    <property type="match status" value="1"/>
</dbReference>
<evidence type="ECO:0008006" key="3">
    <source>
        <dbReference type="Google" id="ProtNLM"/>
    </source>
</evidence>
<accession>A0A2S0REW5</accession>
<proteinExistence type="predicted"/>
<organism evidence="1 2">
    <name type="scientific">Flavobacterium magnum</name>
    <dbReference type="NCBI Taxonomy" id="2162713"/>
    <lineage>
        <taxon>Bacteria</taxon>
        <taxon>Pseudomonadati</taxon>
        <taxon>Bacteroidota</taxon>
        <taxon>Flavobacteriia</taxon>
        <taxon>Flavobacteriales</taxon>
        <taxon>Flavobacteriaceae</taxon>
        <taxon>Flavobacterium</taxon>
    </lineage>
</organism>
<sequence>MKILKKILLVIAVLAGLLLVVAAFLPAHYTVVKTGEVNRPKQQVFDYIKSLKNQEQFSVWVMKDSKIQLVYTGVDGTVGSSVSWKSEEMGEGSQTIAALSDNKVDIDLNFIKPMQDQPKASMQVDEVDAGRSKITYTFSGDAPYPVGRLMSIIGRQFIGDAYEQNLTNIKKNLEK</sequence>